<gene>
    <name evidence="1" type="ORF">Bca52824_024893</name>
</gene>
<reference evidence="1 2" key="1">
    <citation type="submission" date="2020-02" db="EMBL/GenBank/DDBJ databases">
        <authorList>
            <person name="Ma Q."/>
            <person name="Huang Y."/>
            <person name="Song X."/>
            <person name="Pei D."/>
        </authorList>
    </citation>
    <scope>NUCLEOTIDE SEQUENCE [LARGE SCALE GENOMIC DNA]</scope>
    <source>
        <strain evidence="1">Sxm20200214</strain>
        <tissue evidence="1">Leaf</tissue>
    </source>
</reference>
<evidence type="ECO:0000313" key="1">
    <source>
        <dbReference type="EMBL" id="KAG2313336.1"/>
    </source>
</evidence>
<name>A0A8X7VL95_BRACI</name>
<organism evidence="1 2">
    <name type="scientific">Brassica carinata</name>
    <name type="common">Ethiopian mustard</name>
    <name type="synonym">Abyssinian cabbage</name>
    <dbReference type="NCBI Taxonomy" id="52824"/>
    <lineage>
        <taxon>Eukaryota</taxon>
        <taxon>Viridiplantae</taxon>
        <taxon>Streptophyta</taxon>
        <taxon>Embryophyta</taxon>
        <taxon>Tracheophyta</taxon>
        <taxon>Spermatophyta</taxon>
        <taxon>Magnoliopsida</taxon>
        <taxon>eudicotyledons</taxon>
        <taxon>Gunneridae</taxon>
        <taxon>Pentapetalae</taxon>
        <taxon>rosids</taxon>
        <taxon>malvids</taxon>
        <taxon>Brassicales</taxon>
        <taxon>Brassicaceae</taxon>
        <taxon>Brassiceae</taxon>
        <taxon>Brassica</taxon>
    </lineage>
</organism>
<sequence>MVHLVRVVVGNWQRPAHGTWRFDIDHTHVKYDLVVKENETYKALVSMVKDKYRVSPSEPIALTFDFPEWMKVPGDFTTPPVDILEDQDVELFMAVRMDSASLTLCVVYGSQEVGHYRTIRRDEFGLTEDGCEVVPPKPIPWRGFRQGGYLQLSEEKLMSICSSEQMVEIRRTDVRLTKNDIFRPLEVVDDMSSETDSSDEMENFTPDEDGIIRLEEVRTEQPANANLTLAIATTGGPSENGKAIMTEPEIQGGQMFSMHMGSGCGYGNTPGGDVPIEGDAYDGLEMERGEEMAKNGHLYVGQNFVDRDAFKEVRARESCPGMQRS</sequence>
<evidence type="ECO:0008006" key="3">
    <source>
        <dbReference type="Google" id="ProtNLM"/>
    </source>
</evidence>
<comment type="caution">
    <text evidence="1">The sequence shown here is derived from an EMBL/GenBank/DDBJ whole genome shotgun (WGS) entry which is preliminary data.</text>
</comment>
<dbReference type="Proteomes" id="UP000886595">
    <property type="component" value="Unassembled WGS sequence"/>
</dbReference>
<proteinExistence type="predicted"/>
<dbReference type="OrthoDB" id="1102328at2759"/>
<dbReference type="EMBL" id="JAAMPC010000005">
    <property type="protein sequence ID" value="KAG2313336.1"/>
    <property type="molecule type" value="Genomic_DNA"/>
</dbReference>
<keyword evidence="2" id="KW-1185">Reference proteome</keyword>
<accession>A0A8X7VL95</accession>
<dbReference type="AlphaFoldDB" id="A0A8X7VL95"/>
<evidence type="ECO:0000313" key="2">
    <source>
        <dbReference type="Proteomes" id="UP000886595"/>
    </source>
</evidence>
<protein>
    <recommendedName>
        <fullName evidence="3">Ubiquitin-like domain-containing protein</fullName>
    </recommendedName>
</protein>